<proteinExistence type="predicted"/>
<dbReference type="EMBL" id="SOFE01000003">
    <property type="protein sequence ID" value="TFB88838.1"/>
    <property type="molecule type" value="Genomic_DNA"/>
</dbReference>
<dbReference type="Pfam" id="PF00571">
    <property type="entry name" value="CBS"/>
    <property type="match status" value="2"/>
</dbReference>
<keyword evidence="2" id="KW-1003">Cell membrane</keyword>
<dbReference type="PANTHER" id="PTHR43099:SF5">
    <property type="entry name" value="HLYC_CORC FAMILY TRANSPORTER"/>
    <property type="match status" value="1"/>
</dbReference>
<dbReference type="InterPro" id="IPR051676">
    <property type="entry name" value="UPF0053_domain"/>
</dbReference>
<keyword evidence="3 4" id="KW-0812">Transmembrane</keyword>
<dbReference type="Pfam" id="PF01595">
    <property type="entry name" value="CNNM"/>
    <property type="match status" value="1"/>
</dbReference>
<dbReference type="InterPro" id="IPR046342">
    <property type="entry name" value="CBS_dom_sf"/>
</dbReference>
<evidence type="ECO:0000313" key="6">
    <source>
        <dbReference type="EMBL" id="SFH74086.1"/>
    </source>
</evidence>
<gene>
    <name evidence="7" type="ORF">E3O11_02050</name>
    <name evidence="6" type="ORF">SAMN05216274_11363</name>
</gene>
<dbReference type="EMBL" id="FOPW01000013">
    <property type="protein sequence ID" value="SFH74086.1"/>
    <property type="molecule type" value="Genomic_DNA"/>
</dbReference>
<feature type="transmembrane region" description="Helical" evidence="4">
    <location>
        <begin position="49"/>
        <end position="78"/>
    </location>
</feature>
<organism evidence="7 9">
    <name type="scientific">Cryobacterium levicorallinum</name>
    <dbReference type="NCBI Taxonomy" id="995038"/>
    <lineage>
        <taxon>Bacteria</taxon>
        <taxon>Bacillati</taxon>
        <taxon>Actinomycetota</taxon>
        <taxon>Actinomycetes</taxon>
        <taxon>Micrococcales</taxon>
        <taxon>Microbacteriaceae</taxon>
        <taxon>Cryobacterium</taxon>
    </lineage>
</organism>
<evidence type="ECO:0000256" key="3">
    <source>
        <dbReference type="PROSITE-ProRule" id="PRU01193"/>
    </source>
</evidence>
<comment type="subcellular location">
    <subcellularLocation>
        <location evidence="1">Cell membrane</location>
        <topology evidence="1">Multi-pass membrane protein</topology>
    </subcellularLocation>
</comment>
<protein>
    <submittedName>
        <fullName evidence="6">Hemolysin, contains CBS domains</fullName>
    </submittedName>
    <submittedName>
        <fullName evidence="7">HlyC/CorC family transporter</fullName>
    </submittedName>
</protein>
<evidence type="ECO:0000259" key="5">
    <source>
        <dbReference type="PROSITE" id="PS51846"/>
    </source>
</evidence>
<dbReference type="InterPro" id="IPR002550">
    <property type="entry name" value="CNNM"/>
</dbReference>
<keyword evidence="3 4" id="KW-0472">Membrane</keyword>
<dbReference type="STRING" id="995038.SAMN05216274_11363"/>
<keyword evidence="3 4" id="KW-1133">Transmembrane helix</keyword>
<evidence type="ECO:0000313" key="9">
    <source>
        <dbReference type="Proteomes" id="UP000297963"/>
    </source>
</evidence>
<comment type="caution">
    <text evidence="7">The sequence shown here is derived from an EMBL/GenBank/DDBJ whole genome shotgun (WGS) entry which is preliminary data.</text>
</comment>
<dbReference type="Gene3D" id="3.10.580.10">
    <property type="entry name" value="CBS-domain"/>
    <property type="match status" value="1"/>
</dbReference>
<feature type="transmembrane region" description="Helical" evidence="4">
    <location>
        <begin position="98"/>
        <end position="119"/>
    </location>
</feature>
<dbReference type="GO" id="GO:0005886">
    <property type="term" value="C:plasma membrane"/>
    <property type="evidence" value="ECO:0007669"/>
    <property type="project" value="UniProtKB-SubCell"/>
</dbReference>
<evidence type="ECO:0000313" key="8">
    <source>
        <dbReference type="Proteomes" id="UP000199681"/>
    </source>
</evidence>
<evidence type="ECO:0000256" key="2">
    <source>
        <dbReference type="ARBA" id="ARBA00022475"/>
    </source>
</evidence>
<dbReference type="RefSeq" id="WP_092451326.1">
    <property type="nucleotide sequence ID" value="NZ_BKAC01000014.1"/>
</dbReference>
<dbReference type="SUPFAM" id="SSF54631">
    <property type="entry name" value="CBS-domain pair"/>
    <property type="match status" value="1"/>
</dbReference>
<name>A0A1I3CID4_9MICO</name>
<feature type="domain" description="CNNM transmembrane" evidence="5">
    <location>
        <begin position="1"/>
        <end position="202"/>
    </location>
</feature>
<accession>A0A1I3CID4</accession>
<evidence type="ECO:0000256" key="4">
    <source>
        <dbReference type="SAM" id="Phobius"/>
    </source>
</evidence>
<reference evidence="7 9" key="2">
    <citation type="submission" date="2019-03" db="EMBL/GenBank/DDBJ databases">
        <title>Genomics of glacier-inhabiting Cryobacterium strains.</title>
        <authorList>
            <person name="Liu Q."/>
            <person name="Xin Y.-H."/>
        </authorList>
    </citation>
    <scope>NUCLEOTIDE SEQUENCE [LARGE SCALE GENOMIC DNA]</scope>
    <source>
        <strain evidence="7 9">Hh34</strain>
    </source>
</reference>
<dbReference type="AlphaFoldDB" id="A0A1I3CID4"/>
<dbReference type="InterPro" id="IPR000644">
    <property type="entry name" value="CBS_dom"/>
</dbReference>
<dbReference type="Proteomes" id="UP000199681">
    <property type="component" value="Unassembled WGS sequence"/>
</dbReference>
<sequence>MSDWAGLAWLVVLLAANAFFVGAEFAVISARRSQIEPLAEAGKRSAKTALWAMEHATLMLATSQLGITVCSLLILNVSEPAIHHLLEVPLALTGLPEALIGTIAFIVALLLVSYLHVVFGEMVPKNLSFSVPDQAVLLLAPPLVFVARVFRPVIVTLNACANGVLRLFGVQPKNEATSAYTLDEVATIVTQSTKEGVLSDGTGALTAAFEFTNLKVRDVAVGLSKLVSLPESATPADVEKAVTRHGFSRYVLADAEGYLTGYVHLKDVLDLDIASAGEATLAEPDSYSGRIPAKRIRALISIFEDTDLEDALATMRRSGAHLARSFTAEGETTGVLFLEDIIEELVGEVQDATRRE</sequence>
<reference evidence="6 8" key="1">
    <citation type="submission" date="2016-10" db="EMBL/GenBank/DDBJ databases">
        <authorList>
            <person name="Varghese N."/>
            <person name="Submissions S."/>
        </authorList>
    </citation>
    <scope>NUCLEOTIDE SEQUENCE [LARGE SCALE GENOMIC DNA]</scope>
    <source>
        <strain evidence="6 8">GMCC 1.11211</strain>
    </source>
</reference>
<evidence type="ECO:0000313" key="7">
    <source>
        <dbReference type="EMBL" id="TFB88838.1"/>
    </source>
</evidence>
<dbReference type="PROSITE" id="PS51846">
    <property type="entry name" value="CNNM"/>
    <property type="match status" value="1"/>
</dbReference>
<feature type="transmembrane region" description="Helical" evidence="4">
    <location>
        <begin position="6"/>
        <end position="28"/>
    </location>
</feature>
<keyword evidence="8" id="KW-1185">Reference proteome</keyword>
<evidence type="ECO:0000256" key="1">
    <source>
        <dbReference type="ARBA" id="ARBA00004651"/>
    </source>
</evidence>
<dbReference type="Proteomes" id="UP000297963">
    <property type="component" value="Unassembled WGS sequence"/>
</dbReference>
<dbReference type="PANTHER" id="PTHR43099">
    <property type="entry name" value="UPF0053 PROTEIN YRKA"/>
    <property type="match status" value="1"/>
</dbReference>